<comment type="caution">
    <text evidence="3">The sequence shown here is derived from an EMBL/GenBank/DDBJ whole genome shotgun (WGS) entry which is preliminary data.</text>
</comment>
<protein>
    <submittedName>
        <fullName evidence="3">Uncharacterized protein</fullName>
    </submittedName>
</protein>
<keyword evidence="2" id="KW-1133">Transmembrane helix</keyword>
<sequence>MADFGTYHFLPWLRRGIGAALAPAAGPLPARAQLKIVLGIDATLNGIVTPVTLPGTTVSVTGPGDIIGVSQFHVIRTEPRHNTPNFEPNYLAHLEFDTPDAPWLFTPAGATGDRLQPWLALIVLKSGEYSEPATPTPPVPSIGIISIKALQNLDENWSFAHVQVSANTPIPDLLQNDPGHAISRLLCPRRLDPETSYNAFLVPAFDNGRKVGLGLDVSAETNSLPAWTSATPASASAPYPMPYYYRFQFHTSDEGDFESLVRRLTPVDLPPEVGQRPVAVDQPGLNFPSAGPPLEFQGALIRVGTQPSPWIDPAKTTFQTQLQSFLNLTTPKVDDPSKPDPTIVPPIYGRWHAGIDTVDRTHLGWLDDLNLDPRWRTPSGFGTEVIQTKRTSLLASAWQQVAGVIAANRLLRQAQLARAAMMRLHVTQLEPALATTLLRWTAPVQARISASPKTVRSLIRASPIPVRMLSGAFRRMTRPLGPLRRRQGAPANSAGTLLSGVNDGTLEIVPPAKPPAGTVSIDQVSDGLLPSFLRGLPFPPWLLLLIAILVVLIVVAIVALVAGIGVAVALLVAAAIALAAGCATIQNDLARILAGETLRIGGLTPTSLAGISPKPGFVVTPPGQPPQSTGATSGPDSPDAAAFRQAASDFAGVLQAQQPLDPVYPPLDIPAMQTTLLARLHPSNTIPARTLAMIVISRITWNPPDPITPIMAAPVFPQPMYVPLRDLSQQYILPGVDLIPPNCTGLLQTNHAFVEAYMVGLNHEMARQLLVNAYPTDQRGSYFRQFWDVSAYVRQPGDPTDPVALAKLLEDIPPIHTWPRNSRLGDNRSRKDIVESNLVLVIRGELLKRYPNTIIFAGKALLDPETNELHLDETDGAEQSYKHPIFGPVTLAPDITGFGFNLTADEALGNDPSAPHGYFFGFQQVPTEPRFGLEPIEDPAGVHYWSELSWQNFATASRSVAAAPTRSLPTFVGGYSASRLQSTVFRFALEQFTLPDFIPATTQPTGYSIGPGTNDANTADKDIHWGNDSAQAAYILLRRPFRIMVHATRMVTHV</sequence>
<gene>
    <name evidence="3" type="ORF">PQR00_08645</name>
</gene>
<proteinExistence type="predicted"/>
<dbReference type="EMBL" id="JAQQDH010000002">
    <property type="protein sequence ID" value="MFM0443654.1"/>
    <property type="molecule type" value="Genomic_DNA"/>
</dbReference>
<keyword evidence="2" id="KW-0472">Membrane</keyword>
<evidence type="ECO:0000313" key="3">
    <source>
        <dbReference type="EMBL" id="MFM0443654.1"/>
    </source>
</evidence>
<feature type="transmembrane region" description="Helical" evidence="2">
    <location>
        <begin position="568"/>
        <end position="586"/>
    </location>
</feature>
<feature type="compositionally biased region" description="Polar residues" evidence="1">
    <location>
        <begin position="626"/>
        <end position="635"/>
    </location>
</feature>
<keyword evidence="4" id="KW-1185">Reference proteome</keyword>
<name>A0ABW9BZ49_9BURK</name>
<evidence type="ECO:0000256" key="1">
    <source>
        <dbReference type="SAM" id="MobiDB-lite"/>
    </source>
</evidence>
<reference evidence="3 4" key="1">
    <citation type="journal article" date="2024" name="Chem. Sci.">
        <title>Discovery of megapolipeptins by genome mining of a Burkholderiales bacteria collection.</title>
        <authorList>
            <person name="Paulo B.S."/>
            <person name="Recchia M.J.J."/>
            <person name="Lee S."/>
            <person name="Fergusson C.H."/>
            <person name="Romanowski S.B."/>
            <person name="Hernandez A."/>
            <person name="Krull N."/>
            <person name="Liu D.Y."/>
            <person name="Cavanagh H."/>
            <person name="Bos A."/>
            <person name="Gray C.A."/>
            <person name="Murphy B.T."/>
            <person name="Linington R.G."/>
            <person name="Eustaquio A.S."/>
        </authorList>
    </citation>
    <scope>NUCLEOTIDE SEQUENCE [LARGE SCALE GENOMIC DNA]</scope>
    <source>
        <strain evidence="3 4">RL17-379-BIB-C</strain>
    </source>
</reference>
<dbReference type="RefSeq" id="WP_408128280.1">
    <property type="nucleotide sequence ID" value="NZ_JAQQDH010000002.1"/>
</dbReference>
<keyword evidence="2" id="KW-0812">Transmembrane</keyword>
<feature type="transmembrane region" description="Helical" evidence="2">
    <location>
        <begin position="541"/>
        <end position="561"/>
    </location>
</feature>
<dbReference type="Proteomes" id="UP001629288">
    <property type="component" value="Unassembled WGS sequence"/>
</dbReference>
<accession>A0ABW9BZ49</accession>
<evidence type="ECO:0000256" key="2">
    <source>
        <dbReference type="SAM" id="Phobius"/>
    </source>
</evidence>
<evidence type="ECO:0000313" key="4">
    <source>
        <dbReference type="Proteomes" id="UP001629288"/>
    </source>
</evidence>
<feature type="region of interest" description="Disordered" evidence="1">
    <location>
        <begin position="614"/>
        <end position="639"/>
    </location>
</feature>
<organism evidence="3 4">
    <name type="scientific">Paraburkholderia strydomiana</name>
    <dbReference type="NCBI Taxonomy" id="1245417"/>
    <lineage>
        <taxon>Bacteria</taxon>
        <taxon>Pseudomonadati</taxon>
        <taxon>Pseudomonadota</taxon>
        <taxon>Betaproteobacteria</taxon>
        <taxon>Burkholderiales</taxon>
        <taxon>Burkholderiaceae</taxon>
        <taxon>Paraburkholderia</taxon>
    </lineage>
</organism>